<organism evidence="13 14">
    <name type="scientific">Apatococcus lobatus</name>
    <dbReference type="NCBI Taxonomy" id="904363"/>
    <lineage>
        <taxon>Eukaryota</taxon>
        <taxon>Viridiplantae</taxon>
        <taxon>Chlorophyta</taxon>
        <taxon>core chlorophytes</taxon>
        <taxon>Trebouxiophyceae</taxon>
        <taxon>Chlorellales</taxon>
        <taxon>Chlorellaceae</taxon>
        <taxon>Apatococcus</taxon>
    </lineage>
</organism>
<dbReference type="NCBIfam" id="TIGR00464">
    <property type="entry name" value="gltX_bact"/>
    <property type="match status" value="1"/>
</dbReference>
<evidence type="ECO:0000256" key="7">
    <source>
        <dbReference type="ARBA" id="ARBA00022917"/>
    </source>
</evidence>
<dbReference type="GO" id="GO:0048608">
    <property type="term" value="P:reproductive structure development"/>
    <property type="evidence" value="ECO:0007669"/>
    <property type="project" value="UniProtKB-ARBA"/>
</dbReference>
<keyword evidence="6 10" id="KW-0067">ATP-binding</keyword>
<dbReference type="SUPFAM" id="SSF48163">
    <property type="entry name" value="An anticodon-binding domain of class I aminoacyl-tRNA synthetases"/>
    <property type="match status" value="1"/>
</dbReference>
<dbReference type="HAMAP" id="MF_00022">
    <property type="entry name" value="Glu_tRNA_synth_type1"/>
    <property type="match status" value="1"/>
</dbReference>
<keyword evidence="4 10" id="KW-0436">Ligase</keyword>
<dbReference type="GO" id="GO:0004818">
    <property type="term" value="F:glutamate-tRNA ligase activity"/>
    <property type="evidence" value="ECO:0007669"/>
    <property type="project" value="UniProtKB-EC"/>
</dbReference>
<dbReference type="GO" id="GO:0005524">
    <property type="term" value="F:ATP binding"/>
    <property type="evidence" value="ECO:0007669"/>
    <property type="project" value="UniProtKB-KW"/>
</dbReference>
<evidence type="ECO:0000256" key="9">
    <source>
        <dbReference type="ARBA" id="ARBA00030865"/>
    </source>
</evidence>
<comment type="similarity">
    <text evidence="2">Belongs to the class-I aminoacyl-tRNA synthetase family. Glutamate--tRNA ligase type 1 subfamily.</text>
</comment>
<name>A0AAW1R356_9CHLO</name>
<accession>A0AAW1R356</accession>
<reference evidence="13 14" key="1">
    <citation type="journal article" date="2024" name="Nat. Commun.">
        <title>Phylogenomics reveals the evolutionary origins of lichenization in chlorophyte algae.</title>
        <authorList>
            <person name="Puginier C."/>
            <person name="Libourel C."/>
            <person name="Otte J."/>
            <person name="Skaloud P."/>
            <person name="Haon M."/>
            <person name="Grisel S."/>
            <person name="Petersen M."/>
            <person name="Berrin J.G."/>
            <person name="Delaux P.M."/>
            <person name="Dal Grande F."/>
            <person name="Keller J."/>
        </authorList>
    </citation>
    <scope>NUCLEOTIDE SEQUENCE [LARGE SCALE GENOMIC DNA]</scope>
    <source>
        <strain evidence="13 14">SAG 2145</strain>
    </source>
</reference>
<dbReference type="GO" id="GO:0006424">
    <property type="term" value="P:glutamyl-tRNA aminoacylation"/>
    <property type="evidence" value="ECO:0007669"/>
    <property type="project" value="InterPro"/>
</dbReference>
<dbReference type="Proteomes" id="UP001438707">
    <property type="component" value="Unassembled WGS sequence"/>
</dbReference>
<dbReference type="InterPro" id="IPR020058">
    <property type="entry name" value="Glu/Gln-tRNA-synth_Ib_cat-dom"/>
</dbReference>
<dbReference type="Pfam" id="PF00749">
    <property type="entry name" value="tRNA-synt_1c"/>
    <property type="match status" value="1"/>
</dbReference>
<dbReference type="InterPro" id="IPR000924">
    <property type="entry name" value="Glu/Gln-tRNA-synth"/>
</dbReference>
<dbReference type="Pfam" id="PF19269">
    <property type="entry name" value="Anticodon_2"/>
    <property type="match status" value="1"/>
</dbReference>
<dbReference type="PROSITE" id="PS00178">
    <property type="entry name" value="AA_TRNA_LIGASE_I"/>
    <property type="match status" value="1"/>
</dbReference>
<dbReference type="GO" id="GO:0000049">
    <property type="term" value="F:tRNA binding"/>
    <property type="evidence" value="ECO:0007669"/>
    <property type="project" value="InterPro"/>
</dbReference>
<evidence type="ECO:0000256" key="1">
    <source>
        <dbReference type="ARBA" id="ARBA00004173"/>
    </source>
</evidence>
<dbReference type="InterPro" id="IPR045462">
    <property type="entry name" value="aa-tRNA-synth_I_cd-bd"/>
</dbReference>
<protein>
    <recommendedName>
        <fullName evidence="3">glutamate--tRNA ligase</fullName>
        <ecNumber evidence="3">6.1.1.17</ecNumber>
    </recommendedName>
    <alternativeName>
        <fullName evidence="9">Glutamyl-tRNA synthetase</fullName>
    </alternativeName>
</protein>
<comment type="caution">
    <text evidence="13">The sequence shown here is derived from an EMBL/GenBank/DDBJ whole genome shotgun (WGS) entry which is preliminary data.</text>
</comment>
<keyword evidence="14" id="KW-1185">Reference proteome</keyword>
<dbReference type="PANTHER" id="PTHR43311">
    <property type="entry name" value="GLUTAMATE--TRNA LIGASE"/>
    <property type="match status" value="1"/>
</dbReference>
<dbReference type="PANTHER" id="PTHR43311:SF2">
    <property type="entry name" value="GLUTAMATE--TRNA LIGASE, MITOCHONDRIAL-RELATED"/>
    <property type="match status" value="1"/>
</dbReference>
<dbReference type="Gene3D" id="3.40.50.620">
    <property type="entry name" value="HUPs"/>
    <property type="match status" value="1"/>
</dbReference>
<evidence type="ECO:0000256" key="6">
    <source>
        <dbReference type="ARBA" id="ARBA00022840"/>
    </source>
</evidence>
<dbReference type="EC" id="6.1.1.17" evidence="3"/>
<gene>
    <name evidence="13" type="ORF">WJX74_000722</name>
</gene>
<dbReference type="InterPro" id="IPR014729">
    <property type="entry name" value="Rossmann-like_a/b/a_fold"/>
</dbReference>
<evidence type="ECO:0000256" key="5">
    <source>
        <dbReference type="ARBA" id="ARBA00022741"/>
    </source>
</evidence>
<evidence type="ECO:0000256" key="8">
    <source>
        <dbReference type="ARBA" id="ARBA00023146"/>
    </source>
</evidence>
<evidence type="ECO:0000256" key="2">
    <source>
        <dbReference type="ARBA" id="ARBA00007894"/>
    </source>
</evidence>
<comment type="subcellular location">
    <subcellularLocation>
        <location evidence="1">Mitochondrion</location>
    </subcellularLocation>
</comment>
<dbReference type="AlphaFoldDB" id="A0AAW1R356"/>
<evidence type="ECO:0000259" key="12">
    <source>
        <dbReference type="Pfam" id="PF19269"/>
    </source>
</evidence>
<dbReference type="InterPro" id="IPR008925">
    <property type="entry name" value="aa_tRNA-synth_I_cd-bd_sf"/>
</dbReference>
<dbReference type="GO" id="GO:0008270">
    <property type="term" value="F:zinc ion binding"/>
    <property type="evidence" value="ECO:0007669"/>
    <property type="project" value="InterPro"/>
</dbReference>
<evidence type="ECO:0000313" key="14">
    <source>
        <dbReference type="Proteomes" id="UP001438707"/>
    </source>
</evidence>
<keyword evidence="7 10" id="KW-0648">Protein biosynthesis</keyword>
<dbReference type="InterPro" id="IPR049940">
    <property type="entry name" value="GluQ/Sye"/>
</dbReference>
<dbReference type="InterPro" id="IPR004527">
    <property type="entry name" value="Glu-tRNA-ligase_bac/mito"/>
</dbReference>
<keyword evidence="8 10" id="KW-0030">Aminoacyl-tRNA synthetase</keyword>
<feature type="domain" description="Glutamyl/glutaminyl-tRNA synthetase class Ib catalytic" evidence="11">
    <location>
        <begin position="94"/>
        <end position="410"/>
    </location>
</feature>
<evidence type="ECO:0000256" key="10">
    <source>
        <dbReference type="RuleBase" id="RU363037"/>
    </source>
</evidence>
<dbReference type="CDD" id="cd00808">
    <property type="entry name" value="GluRS_core"/>
    <property type="match status" value="1"/>
</dbReference>
<proteinExistence type="inferred from homology"/>
<feature type="domain" description="Aminoacyl-tRNA synthetase class I anticodon-binding" evidence="12">
    <location>
        <begin position="439"/>
        <end position="562"/>
    </location>
</feature>
<evidence type="ECO:0000256" key="4">
    <source>
        <dbReference type="ARBA" id="ARBA00022598"/>
    </source>
</evidence>
<dbReference type="PRINTS" id="PR00987">
    <property type="entry name" value="TRNASYNTHGLU"/>
</dbReference>
<evidence type="ECO:0000259" key="11">
    <source>
        <dbReference type="Pfam" id="PF00749"/>
    </source>
</evidence>
<evidence type="ECO:0000256" key="3">
    <source>
        <dbReference type="ARBA" id="ARBA00012835"/>
    </source>
</evidence>
<dbReference type="SUPFAM" id="SSF52374">
    <property type="entry name" value="Nucleotidylyl transferase"/>
    <property type="match status" value="1"/>
</dbReference>
<dbReference type="Gene3D" id="1.10.10.350">
    <property type="match status" value="1"/>
</dbReference>
<dbReference type="GO" id="GO:0009791">
    <property type="term" value="P:post-embryonic development"/>
    <property type="evidence" value="ECO:0007669"/>
    <property type="project" value="UniProtKB-ARBA"/>
</dbReference>
<dbReference type="GO" id="GO:0005739">
    <property type="term" value="C:mitochondrion"/>
    <property type="evidence" value="ECO:0007669"/>
    <property type="project" value="UniProtKB-SubCell"/>
</dbReference>
<dbReference type="InterPro" id="IPR020751">
    <property type="entry name" value="aa-tRNA-synth_I_codon-bd_sub2"/>
</dbReference>
<dbReference type="InterPro" id="IPR033910">
    <property type="entry name" value="GluRS_core"/>
</dbReference>
<keyword evidence="5 10" id="KW-0547">Nucleotide-binding</keyword>
<dbReference type="EMBL" id="JALJOS010000016">
    <property type="protein sequence ID" value="KAK9828146.1"/>
    <property type="molecule type" value="Genomic_DNA"/>
</dbReference>
<evidence type="ECO:0000313" key="13">
    <source>
        <dbReference type="EMBL" id="KAK9828146.1"/>
    </source>
</evidence>
<dbReference type="InterPro" id="IPR001412">
    <property type="entry name" value="aa-tRNA-synth_I_CS"/>
</dbReference>
<dbReference type="FunFam" id="3.40.50.620:FF:000045">
    <property type="entry name" value="Glutamate--tRNA ligase, mitochondrial"/>
    <property type="match status" value="1"/>
</dbReference>
<sequence length="593" mass="66187">MLSRMLPGSHGRLCWSSSRAVSLLLPQLGPHRQKLCSPSAAHSYELPAVGQGSCLQQQLKHRSFHRFAAVSGKAEDAEIADHKSSDLHSEHKDVRVRFAPSPTGTLHVGGARTALFNWLYAAKEGGKLILRIEDTDQARSTKESELEVMADLAWLGINWQEGPDVGGDYGPYRQSERQELYKKYADQLVEEGVAYPDFCTEEELSQMKRNAEANKEPPVYTGKWSSASKEEVEEMFAKGAKPAYRFRVPKDKTITVPDAIRGDVSWNTDTLGDFIILRSDGSPVYNFCVAIDDALMKISHVIRAEEHLPNTLRQILIFQALGFTPPVFGHLSLILAPDRSKMSKRHGATSVTEFRGLGYMPQAINNYLSLLGWNEGTEQEVYSLDELKQKFSLDRITKSGAVFDRTKLSWMNGQHLKLLPHDQVDNMITHHLMERNLLAKEESPFAQTAAEMLRESVEVLPDAEPGFKHMLEYPLRETAATDDAKQVLDDNFSEVANAVLQAWDNGEIQAAVQEKGPAGFKSWLTKMGKGLGRKGARCWMPTRFALTGSLHGCELPQLVALLLSEDGDVADKSLIVPIAERMDRLRAFVSEQN</sequence>